<comment type="caution">
    <text evidence="2">The sequence shown here is derived from an EMBL/GenBank/DDBJ whole genome shotgun (WGS) entry which is preliminary data.</text>
</comment>
<evidence type="ECO:0000313" key="2">
    <source>
        <dbReference type="EMBL" id="TFD06386.1"/>
    </source>
</evidence>
<dbReference type="EMBL" id="SOGO01000008">
    <property type="protein sequence ID" value="TFD06386.1"/>
    <property type="molecule type" value="Genomic_DNA"/>
</dbReference>
<organism evidence="2 3">
    <name type="scientific">Cryobacterium sandaracinum</name>
    <dbReference type="NCBI Taxonomy" id="1259247"/>
    <lineage>
        <taxon>Bacteria</taxon>
        <taxon>Bacillati</taxon>
        <taxon>Actinomycetota</taxon>
        <taxon>Actinomycetes</taxon>
        <taxon>Micrococcales</taxon>
        <taxon>Microbacteriaceae</taxon>
        <taxon>Cryobacterium</taxon>
    </lineage>
</organism>
<feature type="transmembrane region" description="Helical" evidence="1">
    <location>
        <begin position="469"/>
        <end position="486"/>
    </location>
</feature>
<feature type="transmembrane region" description="Helical" evidence="1">
    <location>
        <begin position="73"/>
        <end position="98"/>
    </location>
</feature>
<gene>
    <name evidence="2" type="ORF">E3T25_02300</name>
</gene>
<feature type="transmembrane region" description="Helical" evidence="1">
    <location>
        <begin position="243"/>
        <end position="271"/>
    </location>
</feature>
<feature type="transmembrane region" description="Helical" evidence="1">
    <location>
        <begin position="353"/>
        <end position="374"/>
    </location>
</feature>
<sequence>MDSLDVPVIPASVASPDRSAAPMSGLARWLLRNRVQPLGPESPADTATKRPWWMVMCLTGVDYFSTLSYLPSIAVLAAGALAPLATLLIVALTLLGMLPMYRRVAKESPHGQGSVAMLERLLPFWKGKFFVLVLLGFVATSWIITITLSSADATVHLLENPYAPSFLEGHAVTITIVLLLTLGGVFLLGFSEAVAVAIPLVAVYLTLNAVVIGVGLYDVLTDPAALAGWTDALTSRGGGFGDLLGPAIIAFPLLVLGLSGFETGVSMMPLVASAGKTTEERLASRIRNTRKLLTAAALIMSAYLLSSTFVTTLLIPEEAFEDGGEASGRALAYLAHELVGNTFGTVYDVSSILILWFAGASAMAGLINIVPRYLPSYGMAPEWSRAVRPVVLVYTGISIVITIGFNADVNAQAGAYATGILAMMVSGAIAVTISAIRRHQRRASIAFTILTLILLYALGENILEKPDGIAISAFFILGIIVVSLVSRVSRTTELRVETVELDEQARRFITDSLVFDGALNLIATKPKPGKQTDYAGKETEQRGMNPVPGRADVLFLEIEVVDPSSFSETLHVRGEEVNGLRVLRAQSPAAPNAIAAILLALRDASGVRPHAYFEWSEGNPLGHLLRYLLLGQGDTAPVVREILRQSEADPARRPGIHVGGG</sequence>
<name>A0ABY2JJ13_9MICO</name>
<feature type="transmembrane region" description="Helical" evidence="1">
    <location>
        <begin position="171"/>
        <end position="190"/>
    </location>
</feature>
<feature type="transmembrane region" description="Helical" evidence="1">
    <location>
        <begin position="443"/>
        <end position="463"/>
    </location>
</feature>
<keyword evidence="1" id="KW-0472">Membrane</keyword>
<evidence type="ECO:0000313" key="3">
    <source>
        <dbReference type="Proteomes" id="UP000297851"/>
    </source>
</evidence>
<keyword evidence="1" id="KW-1133">Transmembrane helix</keyword>
<feature type="transmembrane region" description="Helical" evidence="1">
    <location>
        <begin position="386"/>
        <end position="407"/>
    </location>
</feature>
<dbReference type="Proteomes" id="UP000297851">
    <property type="component" value="Unassembled WGS sequence"/>
</dbReference>
<dbReference type="Gene3D" id="1.20.1740.10">
    <property type="entry name" value="Amino acid/polyamine transporter I"/>
    <property type="match status" value="1"/>
</dbReference>
<feature type="transmembrane region" description="Helical" evidence="1">
    <location>
        <begin position="129"/>
        <end position="151"/>
    </location>
</feature>
<keyword evidence="3" id="KW-1185">Reference proteome</keyword>
<feature type="transmembrane region" description="Helical" evidence="1">
    <location>
        <begin position="292"/>
        <end position="315"/>
    </location>
</feature>
<feature type="transmembrane region" description="Helical" evidence="1">
    <location>
        <begin position="413"/>
        <end position="436"/>
    </location>
</feature>
<proteinExistence type="predicted"/>
<keyword evidence="1" id="KW-0812">Transmembrane</keyword>
<accession>A0ABY2JJ13</accession>
<reference evidence="2 3" key="1">
    <citation type="submission" date="2019-03" db="EMBL/GenBank/DDBJ databases">
        <title>Genomics of glacier-inhabiting Cryobacterium strains.</title>
        <authorList>
            <person name="Liu Q."/>
            <person name="Xin Y.-H."/>
        </authorList>
    </citation>
    <scope>NUCLEOTIDE SEQUENCE [LARGE SCALE GENOMIC DNA]</scope>
    <source>
        <strain evidence="2 3">TMT2-16</strain>
    </source>
</reference>
<protein>
    <submittedName>
        <fullName evidence="2">APC family permease</fullName>
    </submittedName>
</protein>
<evidence type="ECO:0000256" key="1">
    <source>
        <dbReference type="SAM" id="Phobius"/>
    </source>
</evidence>
<feature type="transmembrane region" description="Helical" evidence="1">
    <location>
        <begin position="197"/>
        <end position="217"/>
    </location>
</feature>